<dbReference type="Proteomes" id="UP000007392">
    <property type="component" value="Chromosome"/>
</dbReference>
<dbReference type="InterPro" id="IPR006311">
    <property type="entry name" value="TAT_signal"/>
</dbReference>
<dbReference type="InterPro" id="IPR019546">
    <property type="entry name" value="TAT_signal_bac_arc"/>
</dbReference>
<dbReference type="GO" id="GO:0008758">
    <property type="term" value="F:UDP-2,3-diacylglucosamine hydrolase activity"/>
    <property type="evidence" value="ECO:0007669"/>
    <property type="project" value="TreeGrafter"/>
</dbReference>
<dbReference type="RefSeq" id="WP_014653042.1">
    <property type="nucleotide sequence ID" value="NC_017672.3"/>
</dbReference>
<reference evidence="5" key="1">
    <citation type="submission" date="2011-07" db="EMBL/GenBank/DDBJ databases">
        <title>Some potential microbial weathering related gene sequences of Bacillus mucilaginosus.</title>
        <authorList>
            <person name="Lian B."/>
            <person name="Xiao B."/>
        </authorList>
    </citation>
    <scope>NUCLEOTIDE SEQUENCE</scope>
    <source>
        <strain evidence="5">K02</strain>
    </source>
</reference>
<name>I0BUP9_9BACL</name>
<keyword evidence="1" id="KW-0479">Metal-binding</keyword>
<dbReference type="Gene3D" id="3.60.21.10">
    <property type="match status" value="1"/>
</dbReference>
<dbReference type="PANTHER" id="PTHR31302">
    <property type="entry name" value="TRANSMEMBRANE PROTEIN WITH METALLOPHOSPHOESTERASE DOMAIN-RELATED"/>
    <property type="match status" value="1"/>
</dbReference>
<dbReference type="GO" id="GO:0046872">
    <property type="term" value="F:metal ion binding"/>
    <property type="evidence" value="ECO:0007669"/>
    <property type="project" value="UniProtKB-KW"/>
</dbReference>
<proteinExistence type="predicted"/>
<dbReference type="HOGENOM" id="CLU_025443_3_2_9"/>
<dbReference type="CDD" id="cd07385">
    <property type="entry name" value="MPP_YkuE_C"/>
    <property type="match status" value="1"/>
</dbReference>
<dbReference type="OrthoDB" id="9780884at2"/>
<dbReference type="Pfam" id="PF00149">
    <property type="entry name" value="Metallophos"/>
    <property type="match status" value="1"/>
</dbReference>
<dbReference type="KEGG" id="pmw:B2K_36255"/>
<dbReference type="SUPFAM" id="SSF56300">
    <property type="entry name" value="Metallo-dependent phosphatases"/>
    <property type="match status" value="1"/>
</dbReference>
<protein>
    <submittedName>
        <fullName evidence="4">Metallophosphoesterase</fullName>
    </submittedName>
</protein>
<dbReference type="InterPro" id="IPR051158">
    <property type="entry name" value="Metallophosphoesterase_sf"/>
</dbReference>
<sequence>MDPNTPPQPSKKLTRRSFLKKAAMTTAGALVAAPAAYSYARFAEPKWLDINEVTLTSARLPKGLDGLRLVQFSDVHLGFHYDAPALEQLAQTINGLNPEIVCFTGDLVDYAVGQAGGAYVKALSLIQASVGRYAVLGNHDYFNGPNAVEKVLNSAGFKTLRNAGVRVERGGGAMWIAGVEDQWHGKPNLEKAMNGAASEEFTLLLSHCPDFADEALKFPVDLQLSGHSHGGQVRLPLYGHVVTPKFAQKYVIGRYELGEGKLQLYVNRGIGVSQHQVRFLCRPELSVFTLRKA</sequence>
<dbReference type="InterPro" id="IPR029052">
    <property type="entry name" value="Metallo-depent_PP-like"/>
</dbReference>
<dbReference type="PROSITE" id="PS51318">
    <property type="entry name" value="TAT"/>
    <property type="match status" value="1"/>
</dbReference>
<reference evidence="4 6" key="2">
    <citation type="submission" date="2013-06" db="EMBL/GenBank/DDBJ databases">
        <title>Complete genome sequence of Paenibacillus mucilaginosus K02.</title>
        <authorList>
            <person name="Xiao B."/>
            <person name="Sun L."/>
            <person name="Xiao L."/>
            <person name="Lian B."/>
        </authorList>
    </citation>
    <scope>NUCLEOTIDE SEQUENCE [LARGE SCALE GENOMIC DNA]</scope>
    <source>
        <strain evidence="4 6">K02</strain>
    </source>
</reference>
<dbReference type="EMBL" id="CP003422">
    <property type="protein sequence ID" value="AFH66096.1"/>
    <property type="molecule type" value="Genomic_DNA"/>
</dbReference>
<accession>I0BUP9</accession>
<organism evidence="4 6">
    <name type="scientific">Paenibacillus mucilaginosus K02</name>
    <dbReference type="NCBI Taxonomy" id="997761"/>
    <lineage>
        <taxon>Bacteria</taxon>
        <taxon>Bacillati</taxon>
        <taxon>Bacillota</taxon>
        <taxon>Bacilli</taxon>
        <taxon>Bacillales</taxon>
        <taxon>Paenibacillaceae</taxon>
        <taxon>Paenibacillus</taxon>
    </lineage>
</organism>
<feature type="domain" description="Calcineurin-like phosphoesterase" evidence="3">
    <location>
        <begin position="67"/>
        <end position="230"/>
    </location>
</feature>
<evidence type="ECO:0000259" key="3">
    <source>
        <dbReference type="Pfam" id="PF00149"/>
    </source>
</evidence>
<evidence type="ECO:0000313" key="6">
    <source>
        <dbReference type="Proteomes" id="UP000007392"/>
    </source>
</evidence>
<dbReference type="EMBL" id="JN225177">
    <property type="protein sequence ID" value="AFK65371.1"/>
    <property type="molecule type" value="Genomic_DNA"/>
</dbReference>
<keyword evidence="2" id="KW-0378">Hydrolase</keyword>
<dbReference type="AlphaFoldDB" id="I0BUP9"/>
<dbReference type="GO" id="GO:0016020">
    <property type="term" value="C:membrane"/>
    <property type="evidence" value="ECO:0007669"/>
    <property type="project" value="GOC"/>
</dbReference>
<dbReference type="PANTHER" id="PTHR31302:SF31">
    <property type="entry name" value="PHOSPHODIESTERASE YAEI"/>
    <property type="match status" value="1"/>
</dbReference>
<gene>
    <name evidence="4" type="ORF">B2K_36255</name>
</gene>
<dbReference type="InterPro" id="IPR004843">
    <property type="entry name" value="Calcineurin-like_PHP"/>
</dbReference>
<evidence type="ECO:0000256" key="1">
    <source>
        <dbReference type="ARBA" id="ARBA00022723"/>
    </source>
</evidence>
<dbReference type="GO" id="GO:0009245">
    <property type="term" value="P:lipid A biosynthetic process"/>
    <property type="evidence" value="ECO:0007669"/>
    <property type="project" value="TreeGrafter"/>
</dbReference>
<evidence type="ECO:0000313" key="5">
    <source>
        <dbReference type="EMBL" id="AFK65371.1"/>
    </source>
</evidence>
<dbReference type="PATRIC" id="fig|997761.3.peg.7307"/>
<dbReference type="NCBIfam" id="TIGR01409">
    <property type="entry name" value="TAT_signal_seq"/>
    <property type="match status" value="1"/>
</dbReference>
<evidence type="ECO:0000313" key="4">
    <source>
        <dbReference type="EMBL" id="AFH66096.1"/>
    </source>
</evidence>
<evidence type="ECO:0000256" key="2">
    <source>
        <dbReference type="ARBA" id="ARBA00022801"/>
    </source>
</evidence>